<reference evidence="2" key="1">
    <citation type="submission" date="2021-06" db="EMBL/GenBank/DDBJ databases">
        <authorList>
            <person name="Kallberg Y."/>
            <person name="Tangrot J."/>
            <person name="Rosling A."/>
        </authorList>
    </citation>
    <scope>NUCLEOTIDE SEQUENCE</scope>
    <source>
        <strain evidence="2">IA702</strain>
    </source>
</reference>
<protein>
    <submittedName>
        <fullName evidence="2">3860_t:CDS:1</fullName>
    </submittedName>
</protein>
<dbReference type="EMBL" id="CAJVPJ010004791">
    <property type="protein sequence ID" value="CAG8655688.1"/>
    <property type="molecule type" value="Genomic_DNA"/>
</dbReference>
<feature type="region of interest" description="Disordered" evidence="1">
    <location>
        <begin position="1"/>
        <end position="216"/>
    </location>
</feature>
<organism evidence="2 3">
    <name type="scientific">Paraglomus occultum</name>
    <dbReference type="NCBI Taxonomy" id="144539"/>
    <lineage>
        <taxon>Eukaryota</taxon>
        <taxon>Fungi</taxon>
        <taxon>Fungi incertae sedis</taxon>
        <taxon>Mucoromycota</taxon>
        <taxon>Glomeromycotina</taxon>
        <taxon>Glomeromycetes</taxon>
        <taxon>Paraglomerales</taxon>
        <taxon>Paraglomeraceae</taxon>
        <taxon>Paraglomus</taxon>
    </lineage>
</organism>
<feature type="compositionally biased region" description="Basic and acidic residues" evidence="1">
    <location>
        <begin position="175"/>
        <end position="190"/>
    </location>
</feature>
<feature type="compositionally biased region" description="Basic and acidic residues" evidence="1">
    <location>
        <begin position="120"/>
        <end position="167"/>
    </location>
</feature>
<feature type="compositionally biased region" description="Polar residues" evidence="1">
    <location>
        <begin position="1"/>
        <end position="13"/>
    </location>
</feature>
<dbReference type="AlphaFoldDB" id="A0A9N9DYD8"/>
<feature type="non-terminal residue" evidence="2">
    <location>
        <position position="216"/>
    </location>
</feature>
<feature type="compositionally biased region" description="Basic and acidic residues" evidence="1">
    <location>
        <begin position="197"/>
        <end position="210"/>
    </location>
</feature>
<keyword evidence="3" id="KW-1185">Reference proteome</keyword>
<name>A0A9N9DYD8_9GLOM</name>
<evidence type="ECO:0000256" key="1">
    <source>
        <dbReference type="SAM" id="MobiDB-lite"/>
    </source>
</evidence>
<evidence type="ECO:0000313" key="2">
    <source>
        <dbReference type="EMBL" id="CAG8655688.1"/>
    </source>
</evidence>
<feature type="compositionally biased region" description="Basic residues" evidence="1">
    <location>
        <begin position="82"/>
        <end position="100"/>
    </location>
</feature>
<feature type="compositionally biased region" description="Basic and acidic residues" evidence="1">
    <location>
        <begin position="101"/>
        <end position="110"/>
    </location>
</feature>
<comment type="caution">
    <text evidence="2">The sequence shown here is derived from an EMBL/GenBank/DDBJ whole genome shotgun (WGS) entry which is preliminary data.</text>
</comment>
<evidence type="ECO:0000313" key="3">
    <source>
        <dbReference type="Proteomes" id="UP000789572"/>
    </source>
</evidence>
<dbReference type="Proteomes" id="UP000789572">
    <property type="component" value="Unassembled WGS sequence"/>
</dbReference>
<sequence length="216" mass="24187">MSSGDESSTSQTIPRPASRRGRPKKRPRPPSRKKQSQPMVTIESVDISAMDISMDSTPLIASSPYAEASAEDNDSTPVSTPVKRKPGRPRREQIKRRKKENGRIDRKGNMEEGMDEDEEVERKNSEEGFKENIVLGEKRFGVEKGRGREKEKNREKGKIEKDKDGNRDNNATVDSNKRAELTDKSADKTTEGSVATKDTEDEKGEQKITRDGLLLG</sequence>
<accession>A0A9N9DYD8</accession>
<gene>
    <name evidence="2" type="ORF">POCULU_LOCUS10190</name>
</gene>
<proteinExistence type="predicted"/>
<feature type="compositionally biased region" description="Basic residues" evidence="1">
    <location>
        <begin position="17"/>
        <end position="35"/>
    </location>
</feature>